<feature type="transmembrane region" description="Helical" evidence="5">
    <location>
        <begin position="52"/>
        <end position="71"/>
    </location>
</feature>
<keyword evidence="1" id="KW-1003">Cell membrane</keyword>
<protein>
    <submittedName>
        <fullName evidence="6">Uncharacterized protein</fullName>
    </submittedName>
</protein>
<evidence type="ECO:0000313" key="7">
    <source>
        <dbReference type="Proteomes" id="UP000058925"/>
    </source>
</evidence>
<evidence type="ECO:0000256" key="1">
    <source>
        <dbReference type="ARBA" id="ARBA00022475"/>
    </source>
</evidence>
<organism evidence="6 7">
    <name type="scientific">Candidatus Nitrosocosmicus oleophilus</name>
    <dbReference type="NCBI Taxonomy" id="1353260"/>
    <lineage>
        <taxon>Archaea</taxon>
        <taxon>Nitrososphaerota</taxon>
        <taxon>Nitrososphaeria</taxon>
        <taxon>Nitrososphaerales</taxon>
        <taxon>Nitrososphaeraceae</taxon>
        <taxon>Candidatus Nitrosocosmicus</taxon>
    </lineage>
</organism>
<dbReference type="OrthoDB" id="129688at2157"/>
<reference evidence="7" key="1">
    <citation type="submission" date="2015-10" db="EMBL/GenBank/DDBJ databases">
        <title>Niche specialization of a soil ammonia-oxidizing archaeon, Candidatus Nitrosocosmicus oleophilus.</title>
        <authorList>
            <person name="Jung M.-Y."/>
            <person name="Rhee S.-K."/>
        </authorList>
    </citation>
    <scope>NUCLEOTIDE SEQUENCE [LARGE SCALE GENOMIC DNA]</scope>
    <source>
        <strain evidence="7">MY3</strain>
    </source>
</reference>
<keyword evidence="2 5" id="KW-0812">Transmembrane</keyword>
<dbReference type="PANTHER" id="PTHR36116">
    <property type="entry name" value="UPF0060 MEMBRANE PROTEIN YNFA"/>
    <property type="match status" value="1"/>
</dbReference>
<evidence type="ECO:0000256" key="3">
    <source>
        <dbReference type="ARBA" id="ARBA00022989"/>
    </source>
</evidence>
<dbReference type="EMBL" id="CP012850">
    <property type="protein sequence ID" value="ALI34424.1"/>
    <property type="molecule type" value="Genomic_DNA"/>
</dbReference>
<dbReference type="KEGG" id="taa:NMY3_00210"/>
<dbReference type="SUPFAM" id="SSF103481">
    <property type="entry name" value="Multidrug resistance efflux transporter EmrE"/>
    <property type="match status" value="1"/>
</dbReference>
<keyword evidence="3 5" id="KW-1133">Transmembrane helix</keyword>
<keyword evidence="7" id="KW-1185">Reference proteome</keyword>
<proteinExistence type="predicted"/>
<feature type="transmembrane region" description="Helical" evidence="5">
    <location>
        <begin position="24"/>
        <end position="40"/>
    </location>
</feature>
<accession>A0A654LSS3</accession>
<feature type="transmembrane region" description="Helical" evidence="5">
    <location>
        <begin position="78"/>
        <end position="96"/>
    </location>
</feature>
<evidence type="ECO:0000256" key="2">
    <source>
        <dbReference type="ARBA" id="ARBA00022692"/>
    </source>
</evidence>
<name>A0A654LSS3_9ARCH</name>
<gene>
    <name evidence="6" type="ORF">NMY3_00210</name>
</gene>
<dbReference type="NCBIfam" id="NF002586">
    <property type="entry name" value="PRK02237.1"/>
    <property type="match status" value="1"/>
</dbReference>
<keyword evidence="4 5" id="KW-0472">Membrane</keyword>
<dbReference type="Proteomes" id="UP000058925">
    <property type="component" value="Chromosome"/>
</dbReference>
<dbReference type="InterPro" id="IPR037185">
    <property type="entry name" value="EmrE-like"/>
</dbReference>
<evidence type="ECO:0000313" key="6">
    <source>
        <dbReference type="EMBL" id="ALI34424.1"/>
    </source>
</evidence>
<evidence type="ECO:0000256" key="4">
    <source>
        <dbReference type="ARBA" id="ARBA00023136"/>
    </source>
</evidence>
<dbReference type="Pfam" id="PF02694">
    <property type="entry name" value="UPF0060"/>
    <property type="match status" value="1"/>
</dbReference>
<sequence length="99" mass="11151">MVAAIAEIGGGYLVWQWLRERKKINIGLVGGIILFVYGVIPTLQPSNFGRVYAAYGRIFVVMAIIWGLTIDKKRPDRFEIFGGFIVLIGAFIIFYAPRQ</sequence>
<dbReference type="InterPro" id="IPR003844">
    <property type="entry name" value="UPF0060"/>
</dbReference>
<evidence type="ECO:0000256" key="5">
    <source>
        <dbReference type="SAM" id="Phobius"/>
    </source>
</evidence>
<dbReference type="GO" id="GO:0005886">
    <property type="term" value="C:plasma membrane"/>
    <property type="evidence" value="ECO:0007669"/>
    <property type="project" value="TreeGrafter"/>
</dbReference>
<dbReference type="PANTHER" id="PTHR36116:SF1">
    <property type="entry name" value="UPF0060 MEMBRANE PROTEIN YNFA"/>
    <property type="match status" value="1"/>
</dbReference>
<dbReference type="AlphaFoldDB" id="A0A654LSS3"/>